<dbReference type="PROSITE" id="PS01031">
    <property type="entry name" value="SHSP"/>
    <property type="match status" value="1"/>
</dbReference>
<sequence>MMHCHRKKLKLNDETEVVMSNELYASDREKPRYISPRVDICEDDDGISLYADMPGVARDGLIIETLENKLSIKGNIDLEPDASYKPIMNEVRYNAYSREFTLSKEFDSTHISASLNDGVLYLHIPKREELKPTRIKINLD</sequence>
<dbReference type="PANTHER" id="PTHR46733:SF4">
    <property type="entry name" value="HEAT SHOCK PROTEIN 21, CHLOROPLASTIC"/>
    <property type="match status" value="1"/>
</dbReference>
<comment type="similarity">
    <text evidence="2 3">Belongs to the small heat shock protein (HSP20) family.</text>
</comment>
<evidence type="ECO:0000313" key="6">
    <source>
        <dbReference type="Proteomes" id="UP000240904"/>
    </source>
</evidence>
<dbReference type="EMBL" id="PYMC01000004">
    <property type="protein sequence ID" value="PSW05597.1"/>
    <property type="molecule type" value="Genomic_DNA"/>
</dbReference>
<keyword evidence="1" id="KW-0346">Stress response</keyword>
<dbReference type="InterPro" id="IPR044587">
    <property type="entry name" value="HSP21-like"/>
</dbReference>
<accession>A0A2T3N094</accession>
<dbReference type="AlphaFoldDB" id="A0A2T3N094"/>
<dbReference type="InterPro" id="IPR008978">
    <property type="entry name" value="HSP20-like_chaperone"/>
</dbReference>
<dbReference type="CDD" id="cd06464">
    <property type="entry name" value="ACD_sHsps-like"/>
    <property type="match status" value="1"/>
</dbReference>
<keyword evidence="6" id="KW-1185">Reference proteome</keyword>
<gene>
    <name evidence="5" type="ORF">C9I89_07535</name>
</gene>
<dbReference type="SUPFAM" id="SSF49764">
    <property type="entry name" value="HSP20-like chaperones"/>
    <property type="match status" value="1"/>
</dbReference>
<dbReference type="Pfam" id="PF00011">
    <property type="entry name" value="HSP20"/>
    <property type="match status" value="1"/>
</dbReference>
<organism evidence="5 6">
    <name type="scientific">Photobacterium lipolyticum</name>
    <dbReference type="NCBI Taxonomy" id="266810"/>
    <lineage>
        <taxon>Bacteria</taxon>
        <taxon>Pseudomonadati</taxon>
        <taxon>Pseudomonadota</taxon>
        <taxon>Gammaproteobacteria</taxon>
        <taxon>Vibrionales</taxon>
        <taxon>Vibrionaceae</taxon>
        <taxon>Photobacterium</taxon>
    </lineage>
</organism>
<dbReference type="InterPro" id="IPR002068">
    <property type="entry name" value="A-crystallin/Hsp20_dom"/>
</dbReference>
<evidence type="ECO:0000259" key="4">
    <source>
        <dbReference type="PROSITE" id="PS01031"/>
    </source>
</evidence>
<dbReference type="Gene3D" id="2.60.40.790">
    <property type="match status" value="1"/>
</dbReference>
<evidence type="ECO:0000256" key="3">
    <source>
        <dbReference type="RuleBase" id="RU003616"/>
    </source>
</evidence>
<proteinExistence type="inferred from homology"/>
<protein>
    <submittedName>
        <fullName evidence="5">Heat-shock protein</fullName>
    </submittedName>
</protein>
<evidence type="ECO:0000256" key="1">
    <source>
        <dbReference type="ARBA" id="ARBA00023016"/>
    </source>
</evidence>
<name>A0A2T3N094_9GAMM</name>
<evidence type="ECO:0000313" key="5">
    <source>
        <dbReference type="EMBL" id="PSW05597.1"/>
    </source>
</evidence>
<dbReference type="OrthoDB" id="9788892at2"/>
<dbReference type="GO" id="GO:0009408">
    <property type="term" value="P:response to heat"/>
    <property type="evidence" value="ECO:0007669"/>
    <property type="project" value="InterPro"/>
</dbReference>
<dbReference type="Proteomes" id="UP000240904">
    <property type="component" value="Unassembled WGS sequence"/>
</dbReference>
<evidence type="ECO:0000256" key="2">
    <source>
        <dbReference type="PROSITE-ProRule" id="PRU00285"/>
    </source>
</evidence>
<feature type="domain" description="SHSP" evidence="4">
    <location>
        <begin position="29"/>
        <end position="140"/>
    </location>
</feature>
<dbReference type="PANTHER" id="PTHR46733">
    <property type="entry name" value="26.5 KDA HEAT SHOCK PROTEIN, MITOCHONDRIAL"/>
    <property type="match status" value="1"/>
</dbReference>
<reference evidence="5 6" key="1">
    <citation type="submission" date="2018-03" db="EMBL/GenBank/DDBJ databases">
        <title>Whole genome sequencing of Histamine producing bacteria.</title>
        <authorList>
            <person name="Butler K."/>
        </authorList>
    </citation>
    <scope>NUCLEOTIDE SEQUENCE [LARGE SCALE GENOMIC DNA]</scope>
    <source>
        <strain evidence="5 6">DSM 16190</strain>
    </source>
</reference>
<comment type="caution">
    <text evidence="5">The sequence shown here is derived from an EMBL/GenBank/DDBJ whole genome shotgun (WGS) entry which is preliminary data.</text>
</comment>